<dbReference type="InterPro" id="IPR050567">
    <property type="entry name" value="Mitochondrial_Carrier"/>
</dbReference>
<dbReference type="AlphaFoldDB" id="A0A5J5ENH9"/>
<keyword evidence="9 10" id="KW-0472">Membrane</keyword>
<dbReference type="FunFam" id="1.50.40.10:FF:000109">
    <property type="entry name" value="Ornithine carrier protein AmcA/Ort1"/>
    <property type="match status" value="1"/>
</dbReference>
<evidence type="ECO:0000256" key="9">
    <source>
        <dbReference type="ARBA" id="ARBA00023136"/>
    </source>
</evidence>
<dbReference type="Proteomes" id="UP000326924">
    <property type="component" value="Unassembled WGS sequence"/>
</dbReference>
<protein>
    <submittedName>
        <fullName evidence="12">Mitochondrial carrier domain-containing protein</fullName>
    </submittedName>
</protein>
<feature type="repeat" description="Solcar" evidence="10">
    <location>
        <begin position="34"/>
        <end position="122"/>
    </location>
</feature>
<keyword evidence="4 10" id="KW-0812">Transmembrane</keyword>
<evidence type="ECO:0000256" key="7">
    <source>
        <dbReference type="ARBA" id="ARBA00022989"/>
    </source>
</evidence>
<name>A0A5J5ENH9_9PEZI</name>
<organism evidence="12 13">
    <name type="scientific">Sphaerosporella brunnea</name>
    <dbReference type="NCBI Taxonomy" id="1250544"/>
    <lineage>
        <taxon>Eukaryota</taxon>
        <taxon>Fungi</taxon>
        <taxon>Dikarya</taxon>
        <taxon>Ascomycota</taxon>
        <taxon>Pezizomycotina</taxon>
        <taxon>Pezizomycetes</taxon>
        <taxon>Pezizales</taxon>
        <taxon>Pyronemataceae</taxon>
        <taxon>Sphaerosporella</taxon>
    </lineage>
</organism>
<dbReference type="SUPFAM" id="SSF103506">
    <property type="entry name" value="Mitochondrial carrier"/>
    <property type="match status" value="1"/>
</dbReference>
<reference evidence="12 13" key="1">
    <citation type="submission" date="2019-09" db="EMBL/GenBank/DDBJ databases">
        <title>Draft genome of the ectomycorrhizal ascomycete Sphaerosporella brunnea.</title>
        <authorList>
            <consortium name="DOE Joint Genome Institute"/>
            <person name="Benucci G.M."/>
            <person name="Marozzi G."/>
            <person name="Antonielli L."/>
            <person name="Sanchez S."/>
            <person name="Marco P."/>
            <person name="Wang X."/>
            <person name="Falini L.B."/>
            <person name="Barry K."/>
            <person name="Haridas S."/>
            <person name="Lipzen A."/>
            <person name="Labutti K."/>
            <person name="Grigoriev I.V."/>
            <person name="Murat C."/>
            <person name="Martin F."/>
            <person name="Albertini E."/>
            <person name="Donnini D."/>
            <person name="Bonito G."/>
        </authorList>
    </citation>
    <scope>NUCLEOTIDE SEQUENCE [LARGE SCALE GENOMIC DNA]</scope>
    <source>
        <strain evidence="12 13">Sb_GMNB300</strain>
    </source>
</reference>
<proteinExistence type="inferred from homology"/>
<dbReference type="GO" id="GO:0031966">
    <property type="term" value="C:mitochondrial membrane"/>
    <property type="evidence" value="ECO:0007669"/>
    <property type="project" value="UniProtKB-SubCell"/>
</dbReference>
<comment type="caution">
    <text evidence="12">The sequence shown here is derived from an EMBL/GenBank/DDBJ whole genome shotgun (WGS) entry which is preliminary data.</text>
</comment>
<dbReference type="InterPro" id="IPR023395">
    <property type="entry name" value="MCP_dom_sf"/>
</dbReference>
<keyword evidence="3 11" id="KW-0813">Transport</keyword>
<keyword evidence="6" id="KW-0999">Mitochondrion inner membrane</keyword>
<evidence type="ECO:0000313" key="13">
    <source>
        <dbReference type="Proteomes" id="UP000326924"/>
    </source>
</evidence>
<dbReference type="PROSITE" id="PS50920">
    <property type="entry name" value="SOLCAR"/>
    <property type="match status" value="3"/>
</dbReference>
<evidence type="ECO:0000256" key="5">
    <source>
        <dbReference type="ARBA" id="ARBA00022737"/>
    </source>
</evidence>
<keyword evidence="13" id="KW-1185">Reference proteome</keyword>
<dbReference type="GO" id="GO:0000064">
    <property type="term" value="F:L-ornithine transmembrane transporter activity"/>
    <property type="evidence" value="ECO:0007669"/>
    <property type="project" value="TreeGrafter"/>
</dbReference>
<keyword evidence="5" id="KW-0677">Repeat</keyword>
<dbReference type="PANTHER" id="PTHR45624">
    <property type="entry name" value="MITOCHONDRIAL BASIC AMINO ACIDS TRANSPORTER-RELATED"/>
    <property type="match status" value="1"/>
</dbReference>
<dbReference type="Gene3D" id="1.50.40.10">
    <property type="entry name" value="Mitochondrial carrier domain"/>
    <property type="match status" value="2"/>
</dbReference>
<evidence type="ECO:0000256" key="10">
    <source>
        <dbReference type="PROSITE-ProRule" id="PRU00282"/>
    </source>
</evidence>
<dbReference type="GO" id="GO:1990575">
    <property type="term" value="P:mitochondrial L-ornithine transmembrane transport"/>
    <property type="evidence" value="ECO:0007669"/>
    <property type="project" value="TreeGrafter"/>
</dbReference>
<evidence type="ECO:0000256" key="11">
    <source>
        <dbReference type="RuleBase" id="RU000488"/>
    </source>
</evidence>
<comment type="subcellular location">
    <subcellularLocation>
        <location evidence="1">Mitochondrion membrane</location>
        <topology evidence="1">Multi-pass membrane protein</topology>
    </subcellularLocation>
</comment>
<evidence type="ECO:0000256" key="1">
    <source>
        <dbReference type="ARBA" id="ARBA00004225"/>
    </source>
</evidence>
<dbReference type="EMBL" id="VXIS01000217">
    <property type="protein sequence ID" value="KAA8896288.1"/>
    <property type="molecule type" value="Genomic_DNA"/>
</dbReference>
<gene>
    <name evidence="12" type="ORF">FN846DRAFT_900307</name>
</gene>
<dbReference type="PANTHER" id="PTHR45624:SF31">
    <property type="entry name" value="MITOCHONDRIAL ORNITHINE TRANSPORTER 1"/>
    <property type="match status" value="1"/>
</dbReference>
<comment type="similarity">
    <text evidence="2 11">Belongs to the mitochondrial carrier (TC 2.A.29) family.</text>
</comment>
<keyword evidence="7" id="KW-1133">Transmembrane helix</keyword>
<evidence type="ECO:0000256" key="4">
    <source>
        <dbReference type="ARBA" id="ARBA00022692"/>
    </source>
</evidence>
<dbReference type="Pfam" id="PF00153">
    <property type="entry name" value="Mito_carr"/>
    <property type="match status" value="3"/>
</dbReference>
<dbReference type="OrthoDB" id="2139348at2759"/>
<evidence type="ECO:0000313" key="12">
    <source>
        <dbReference type="EMBL" id="KAA8896288.1"/>
    </source>
</evidence>
<sequence length="330" mass="35724">MSQELYAPAAATEEAHPSAAASMVMKDVEAASASTAMKDIAFGSLAGMIGKVFEYPFDTVKVRLQSQPDDRPLRYRGPIDCFAQSLRQDGLRGMYRGISSPMVGAAAENSCLFFSYNLAQAFTRSNFYPDLSAKEDLPLSALVMCGAASGAFASFILTPIELIKCKMQVQSLTIAPAGQLRRPGPFALIGEVYRTYGVRGFWNGQMGTFLRETGGSAAWFGSYEYVSAALRKRKGSETLGAGEMMLSGAAAGVSYNFLFFPADSIKSRMQTEAIGVAGERVKGFWEVGMGIYKAGGIKALYRGCGITCFRSAPSSAIIFLCYEKLKEWFR</sequence>
<dbReference type="FunCoup" id="A0A5J5ENH9">
    <property type="interactions" value="101"/>
</dbReference>
<feature type="repeat" description="Solcar" evidence="10">
    <location>
        <begin position="137"/>
        <end position="229"/>
    </location>
</feature>
<evidence type="ECO:0000256" key="6">
    <source>
        <dbReference type="ARBA" id="ARBA00022792"/>
    </source>
</evidence>
<feature type="repeat" description="Solcar" evidence="10">
    <location>
        <begin position="239"/>
        <end position="328"/>
    </location>
</feature>
<accession>A0A5J5ENH9</accession>
<evidence type="ECO:0000256" key="2">
    <source>
        <dbReference type="ARBA" id="ARBA00006375"/>
    </source>
</evidence>
<dbReference type="InParanoid" id="A0A5J5ENH9"/>
<keyword evidence="8" id="KW-0496">Mitochondrion</keyword>
<evidence type="ECO:0000256" key="3">
    <source>
        <dbReference type="ARBA" id="ARBA00022448"/>
    </source>
</evidence>
<evidence type="ECO:0000256" key="8">
    <source>
        <dbReference type="ARBA" id="ARBA00023128"/>
    </source>
</evidence>
<dbReference type="InterPro" id="IPR018108">
    <property type="entry name" value="MCP_transmembrane"/>
</dbReference>